<dbReference type="AlphaFoldDB" id="A0A0V8JRX3"/>
<keyword evidence="2" id="KW-1185">Reference proteome</keyword>
<comment type="caution">
    <text evidence="1">The sequence shown here is derived from an EMBL/GenBank/DDBJ whole genome shotgun (WGS) entry which is preliminary data.</text>
</comment>
<protein>
    <submittedName>
        <fullName evidence="1">Uncharacterized protein</fullName>
    </submittedName>
</protein>
<dbReference type="RefSeq" id="WP_062686186.1">
    <property type="nucleotide sequence ID" value="NZ_KQ758627.1"/>
</dbReference>
<dbReference type="Proteomes" id="UP000053681">
    <property type="component" value="Unassembled WGS sequence"/>
</dbReference>
<evidence type="ECO:0000313" key="2">
    <source>
        <dbReference type="Proteomes" id="UP000053681"/>
    </source>
</evidence>
<name>A0A0V8JRX3_9BACI</name>
<evidence type="ECO:0000313" key="1">
    <source>
        <dbReference type="EMBL" id="KSU89839.1"/>
    </source>
</evidence>
<sequence>MVSSLKSSSHYLDTLSIKEESLVRALENDLKKKVSGKENQFLIREMDCWQGRADIVWADIRTQGKLSEEQIKVILKLTNAQVLSLLHYQSPRTFQYIKFKTGLMDTTIKKALKELNESKIIKINLNGSYLINNEFKLPKINFNAYEAKLHNWKRALYQAIQYLGFAQYSWVVMPKKHINPALKNLYAFKENGIGLLSIDDRGQVDVYIKPKKHQPSRKAFHLIGISKTLYSSKS</sequence>
<dbReference type="EMBL" id="LNQP01000001">
    <property type="protein sequence ID" value="KSU89839.1"/>
    <property type="molecule type" value="Genomic_DNA"/>
</dbReference>
<reference evidence="1 2" key="1">
    <citation type="submission" date="2015-11" db="EMBL/GenBank/DDBJ databases">
        <title>Bacillus caseinolyticus sp nov.</title>
        <authorList>
            <person name="Dastager S.G."/>
            <person name="Mawlankar R."/>
        </authorList>
    </citation>
    <scope>NUCLEOTIDE SEQUENCE [LARGE SCALE GENOMIC DNA]</scope>
    <source>
        <strain evidence="1 2">SGD-V-76</strain>
    </source>
</reference>
<organism evidence="1 2">
    <name type="scientific">Priestia veravalensis</name>
    <dbReference type="NCBI Taxonomy" id="1414648"/>
    <lineage>
        <taxon>Bacteria</taxon>
        <taxon>Bacillati</taxon>
        <taxon>Bacillota</taxon>
        <taxon>Bacilli</taxon>
        <taxon>Bacillales</taxon>
        <taxon>Bacillaceae</taxon>
        <taxon>Priestia</taxon>
    </lineage>
</organism>
<proteinExistence type="predicted"/>
<gene>
    <name evidence="1" type="ORF">AS180_00270</name>
</gene>
<accession>A0A0V8JRX3</accession>